<evidence type="ECO:0000313" key="2">
    <source>
        <dbReference type="EMBL" id="MBB4967770.1"/>
    </source>
</evidence>
<sequence length="107" mass="10948">MSARVVSAVVGGAFVLAGLLILLLPIEARSPGGIAVACGNAWGAGFDDVALEAQGVALPEVCARLRERRYGWGLPVVVFGLAVGAGTFFVNGRVARRGKPAGDAEDR</sequence>
<dbReference type="RefSeq" id="WP_184672737.1">
    <property type="nucleotide sequence ID" value="NZ_BAABAI010000032.1"/>
</dbReference>
<protein>
    <submittedName>
        <fullName evidence="2">Uncharacterized protein</fullName>
    </submittedName>
</protein>
<accession>A0A7W7T9N1</accession>
<organism evidence="2 3">
    <name type="scientific">Saccharothrix violaceirubra</name>
    <dbReference type="NCBI Taxonomy" id="413306"/>
    <lineage>
        <taxon>Bacteria</taxon>
        <taxon>Bacillati</taxon>
        <taxon>Actinomycetota</taxon>
        <taxon>Actinomycetes</taxon>
        <taxon>Pseudonocardiales</taxon>
        <taxon>Pseudonocardiaceae</taxon>
        <taxon>Saccharothrix</taxon>
    </lineage>
</organism>
<dbReference type="EMBL" id="JACHJS010000001">
    <property type="protein sequence ID" value="MBB4967770.1"/>
    <property type="molecule type" value="Genomic_DNA"/>
</dbReference>
<evidence type="ECO:0000313" key="3">
    <source>
        <dbReference type="Proteomes" id="UP000542674"/>
    </source>
</evidence>
<feature type="transmembrane region" description="Helical" evidence="1">
    <location>
        <begin position="70"/>
        <end position="90"/>
    </location>
</feature>
<dbReference type="Proteomes" id="UP000542674">
    <property type="component" value="Unassembled WGS sequence"/>
</dbReference>
<gene>
    <name evidence="2" type="ORF">F4559_005129</name>
</gene>
<keyword evidence="3" id="KW-1185">Reference proteome</keyword>
<keyword evidence="1" id="KW-0472">Membrane</keyword>
<keyword evidence="1" id="KW-1133">Transmembrane helix</keyword>
<name>A0A7W7T9N1_9PSEU</name>
<comment type="caution">
    <text evidence="2">The sequence shown here is derived from an EMBL/GenBank/DDBJ whole genome shotgun (WGS) entry which is preliminary data.</text>
</comment>
<evidence type="ECO:0000256" key="1">
    <source>
        <dbReference type="SAM" id="Phobius"/>
    </source>
</evidence>
<keyword evidence="1" id="KW-0812">Transmembrane</keyword>
<proteinExistence type="predicted"/>
<reference evidence="2 3" key="1">
    <citation type="submission" date="2020-08" db="EMBL/GenBank/DDBJ databases">
        <title>Sequencing the genomes of 1000 actinobacteria strains.</title>
        <authorList>
            <person name="Klenk H.-P."/>
        </authorList>
    </citation>
    <scope>NUCLEOTIDE SEQUENCE [LARGE SCALE GENOMIC DNA]</scope>
    <source>
        <strain evidence="2 3">DSM 45084</strain>
    </source>
</reference>
<dbReference type="AlphaFoldDB" id="A0A7W7T9N1"/>